<evidence type="ECO:0000313" key="2">
    <source>
        <dbReference type="EMBL" id="MFC4596396.1"/>
    </source>
</evidence>
<evidence type="ECO:0000313" key="3">
    <source>
        <dbReference type="Proteomes" id="UP001595957"/>
    </source>
</evidence>
<sequence>MMRNLALAGMAAWAMAAPAAVAKPDLRTQTQMFVERVHTDINGRPRRILASASRAEPGDQLVFVVNWRNEGREPVQGIALTNPIPRGTLLTAPDPSMQVSVDGGQRWGRLEELWLPTPLGGTRRAVPADITHVRWTMPTRLSPGETARLSYRATMR</sequence>
<dbReference type="Proteomes" id="UP001595957">
    <property type="component" value="Unassembled WGS sequence"/>
</dbReference>
<dbReference type="RefSeq" id="WP_066527719.1">
    <property type="nucleotide sequence ID" value="NZ_JBHSFZ010000064.1"/>
</dbReference>
<keyword evidence="1" id="KW-0732">Signal</keyword>
<keyword evidence="3" id="KW-1185">Reference proteome</keyword>
<organism evidence="2 3">
    <name type="scientific">Sphingobium tyrosinilyticum</name>
    <dbReference type="NCBI Taxonomy" id="2715436"/>
    <lineage>
        <taxon>Bacteria</taxon>
        <taxon>Pseudomonadati</taxon>
        <taxon>Pseudomonadota</taxon>
        <taxon>Alphaproteobacteria</taxon>
        <taxon>Sphingomonadales</taxon>
        <taxon>Sphingomonadaceae</taxon>
        <taxon>Sphingobium</taxon>
    </lineage>
</organism>
<dbReference type="EMBL" id="JBHSFZ010000064">
    <property type="protein sequence ID" value="MFC4596396.1"/>
    <property type="molecule type" value="Genomic_DNA"/>
</dbReference>
<name>A0ABV9F372_9SPHN</name>
<reference evidence="3" key="1">
    <citation type="journal article" date="2019" name="Int. J. Syst. Evol. Microbiol.">
        <title>The Global Catalogue of Microorganisms (GCM) 10K type strain sequencing project: providing services to taxonomists for standard genome sequencing and annotation.</title>
        <authorList>
            <consortium name="The Broad Institute Genomics Platform"/>
            <consortium name="The Broad Institute Genome Sequencing Center for Infectious Disease"/>
            <person name="Wu L."/>
            <person name="Ma J."/>
        </authorList>
    </citation>
    <scope>NUCLEOTIDE SEQUENCE [LARGE SCALE GENOMIC DNA]</scope>
    <source>
        <strain evidence="3">NBRC 103632</strain>
    </source>
</reference>
<evidence type="ECO:0000256" key="1">
    <source>
        <dbReference type="SAM" id="SignalP"/>
    </source>
</evidence>
<proteinExistence type="predicted"/>
<gene>
    <name evidence="2" type="ORF">ACFO3E_19795</name>
</gene>
<feature type="signal peptide" evidence="1">
    <location>
        <begin position="1"/>
        <end position="22"/>
    </location>
</feature>
<accession>A0ABV9F372</accession>
<comment type="caution">
    <text evidence="2">The sequence shown here is derived from an EMBL/GenBank/DDBJ whole genome shotgun (WGS) entry which is preliminary data.</text>
</comment>
<feature type="chain" id="PRO_5046910413" evidence="1">
    <location>
        <begin position="23"/>
        <end position="156"/>
    </location>
</feature>
<protein>
    <submittedName>
        <fullName evidence="2">DUF11 domain-containing protein</fullName>
    </submittedName>
</protein>